<dbReference type="EMBL" id="JABSTV010001248">
    <property type="protein sequence ID" value="KAH7968950.1"/>
    <property type="molecule type" value="Genomic_DNA"/>
</dbReference>
<proteinExistence type="predicted"/>
<feature type="region of interest" description="Disordered" evidence="1">
    <location>
        <begin position="186"/>
        <end position="241"/>
    </location>
</feature>
<feature type="region of interest" description="Disordered" evidence="1">
    <location>
        <begin position="466"/>
        <end position="495"/>
    </location>
</feature>
<dbReference type="VEuPathDB" id="VectorBase:RSAN_056731"/>
<feature type="compositionally biased region" description="Polar residues" evidence="1">
    <location>
        <begin position="1"/>
        <end position="10"/>
    </location>
</feature>
<sequence>MQKTLRSSGSRARALTAERRPAVEPGTPTSKGVFPRSASVYFLRASADPGPEPTFGASNVRSAGSSRKGTRRSSSASRTDADGPGVGNEAGADGAAETGGQQPSPGGTASSSQDPPVPLLETVQAWLQDLFAFVAPIAETLFWEQHYTSPPPADVVLEPACAWRDTNTGTVPSHCPQPRTFVAGPDGELSSLGPTGGNSPRWQGSWTSRASPIDDPLPPNQSAPSDRQHNPLNAGGTERVSGRHEPGWLMLQMWSAWTLPQRVFHAAFDPARFQPGPRPAVVISSTTSPRATPTEAEQTDLLSVCRVELTGSAGSYALYPAPAAFTDVLPEVPFTFSPLGQVSRCSWASLPAIERPCPHGRNMDRPLLYRPSGGLDVPFRGLLLSDRHPIEPSQTYTAEETRILCPLCRVPEISRRAHQDGSLHRSRLLETTIWDTIPRPPQPPPAPTTAEAAVALLRSARPDLLAQGALPAPTSVPPPTLPLQPPVDDLLDFDE</sequence>
<reference evidence="2" key="2">
    <citation type="submission" date="2021-09" db="EMBL/GenBank/DDBJ databases">
        <authorList>
            <person name="Jia N."/>
            <person name="Wang J."/>
            <person name="Shi W."/>
            <person name="Du L."/>
            <person name="Sun Y."/>
            <person name="Zhan W."/>
            <person name="Jiang J."/>
            <person name="Wang Q."/>
            <person name="Zhang B."/>
            <person name="Ji P."/>
            <person name="Sakyi L.B."/>
            <person name="Cui X."/>
            <person name="Yuan T."/>
            <person name="Jiang B."/>
            <person name="Yang W."/>
            <person name="Lam T.T.-Y."/>
            <person name="Chang Q."/>
            <person name="Ding S."/>
            <person name="Wang X."/>
            <person name="Zhu J."/>
            <person name="Ruan X."/>
            <person name="Zhao L."/>
            <person name="Wei J."/>
            <person name="Que T."/>
            <person name="Du C."/>
            <person name="Cheng J."/>
            <person name="Dai P."/>
            <person name="Han X."/>
            <person name="Huang E."/>
            <person name="Gao Y."/>
            <person name="Liu J."/>
            <person name="Shao H."/>
            <person name="Ye R."/>
            <person name="Li L."/>
            <person name="Wei W."/>
            <person name="Wang X."/>
            <person name="Wang C."/>
            <person name="Huo Q."/>
            <person name="Li W."/>
            <person name="Guo W."/>
            <person name="Chen H."/>
            <person name="Chen S."/>
            <person name="Zhou L."/>
            <person name="Zhou L."/>
            <person name="Ni X."/>
            <person name="Tian J."/>
            <person name="Zhou Y."/>
            <person name="Sheng Y."/>
            <person name="Liu T."/>
            <person name="Pan Y."/>
            <person name="Xia L."/>
            <person name="Li J."/>
            <person name="Zhao F."/>
            <person name="Cao W."/>
        </authorList>
    </citation>
    <scope>NUCLEOTIDE SEQUENCE</scope>
    <source>
        <strain evidence="2">Rsan-2018</strain>
        <tissue evidence="2">Larvae</tissue>
    </source>
</reference>
<feature type="compositionally biased region" description="Polar residues" evidence="1">
    <location>
        <begin position="197"/>
        <end position="210"/>
    </location>
</feature>
<gene>
    <name evidence="2" type="ORF">HPB52_013093</name>
</gene>
<dbReference type="AlphaFoldDB" id="A0A9D4Q6X4"/>
<feature type="compositionally biased region" description="Polar residues" evidence="1">
    <location>
        <begin position="101"/>
        <end position="114"/>
    </location>
</feature>
<organism evidence="2 3">
    <name type="scientific">Rhipicephalus sanguineus</name>
    <name type="common">Brown dog tick</name>
    <name type="synonym">Ixodes sanguineus</name>
    <dbReference type="NCBI Taxonomy" id="34632"/>
    <lineage>
        <taxon>Eukaryota</taxon>
        <taxon>Metazoa</taxon>
        <taxon>Ecdysozoa</taxon>
        <taxon>Arthropoda</taxon>
        <taxon>Chelicerata</taxon>
        <taxon>Arachnida</taxon>
        <taxon>Acari</taxon>
        <taxon>Parasitiformes</taxon>
        <taxon>Ixodida</taxon>
        <taxon>Ixodoidea</taxon>
        <taxon>Ixodidae</taxon>
        <taxon>Rhipicephalinae</taxon>
        <taxon>Rhipicephalus</taxon>
        <taxon>Rhipicephalus</taxon>
    </lineage>
</organism>
<feature type="compositionally biased region" description="Pro residues" evidence="1">
    <location>
        <begin position="474"/>
        <end position="485"/>
    </location>
</feature>
<evidence type="ECO:0000313" key="2">
    <source>
        <dbReference type="EMBL" id="KAH7968950.1"/>
    </source>
</evidence>
<feature type="compositionally biased region" description="Low complexity" evidence="1">
    <location>
        <begin position="87"/>
        <end position="100"/>
    </location>
</feature>
<comment type="caution">
    <text evidence="2">The sequence shown here is derived from an EMBL/GenBank/DDBJ whole genome shotgun (WGS) entry which is preliminary data.</text>
</comment>
<evidence type="ECO:0000313" key="3">
    <source>
        <dbReference type="Proteomes" id="UP000821837"/>
    </source>
</evidence>
<protein>
    <submittedName>
        <fullName evidence="2">Uncharacterized protein</fullName>
    </submittedName>
</protein>
<accession>A0A9D4Q6X4</accession>
<reference evidence="2" key="1">
    <citation type="journal article" date="2020" name="Cell">
        <title>Large-Scale Comparative Analyses of Tick Genomes Elucidate Their Genetic Diversity and Vector Capacities.</title>
        <authorList>
            <consortium name="Tick Genome and Microbiome Consortium (TIGMIC)"/>
            <person name="Jia N."/>
            <person name="Wang J."/>
            <person name="Shi W."/>
            <person name="Du L."/>
            <person name="Sun Y."/>
            <person name="Zhan W."/>
            <person name="Jiang J.F."/>
            <person name="Wang Q."/>
            <person name="Zhang B."/>
            <person name="Ji P."/>
            <person name="Bell-Sakyi L."/>
            <person name="Cui X.M."/>
            <person name="Yuan T.T."/>
            <person name="Jiang B.G."/>
            <person name="Yang W.F."/>
            <person name="Lam T.T."/>
            <person name="Chang Q.C."/>
            <person name="Ding S.J."/>
            <person name="Wang X.J."/>
            <person name="Zhu J.G."/>
            <person name="Ruan X.D."/>
            <person name="Zhao L."/>
            <person name="Wei J.T."/>
            <person name="Ye R.Z."/>
            <person name="Que T.C."/>
            <person name="Du C.H."/>
            <person name="Zhou Y.H."/>
            <person name="Cheng J.X."/>
            <person name="Dai P.F."/>
            <person name="Guo W.B."/>
            <person name="Han X.H."/>
            <person name="Huang E.J."/>
            <person name="Li L.F."/>
            <person name="Wei W."/>
            <person name="Gao Y.C."/>
            <person name="Liu J.Z."/>
            <person name="Shao H.Z."/>
            <person name="Wang X."/>
            <person name="Wang C.C."/>
            <person name="Yang T.C."/>
            <person name="Huo Q.B."/>
            <person name="Li W."/>
            <person name="Chen H.Y."/>
            <person name="Chen S.E."/>
            <person name="Zhou L.G."/>
            <person name="Ni X.B."/>
            <person name="Tian J.H."/>
            <person name="Sheng Y."/>
            <person name="Liu T."/>
            <person name="Pan Y.S."/>
            <person name="Xia L.Y."/>
            <person name="Li J."/>
            <person name="Zhao F."/>
            <person name="Cao W.C."/>
        </authorList>
    </citation>
    <scope>NUCLEOTIDE SEQUENCE</scope>
    <source>
        <strain evidence="2">Rsan-2018</strain>
    </source>
</reference>
<feature type="region of interest" description="Disordered" evidence="1">
    <location>
        <begin position="1"/>
        <end position="116"/>
    </location>
</feature>
<feature type="compositionally biased region" description="Low complexity" evidence="1">
    <location>
        <begin position="61"/>
        <end position="78"/>
    </location>
</feature>
<name>A0A9D4Q6X4_RHISA</name>
<dbReference type="Proteomes" id="UP000821837">
    <property type="component" value="Unassembled WGS sequence"/>
</dbReference>
<keyword evidence="3" id="KW-1185">Reference proteome</keyword>
<evidence type="ECO:0000256" key="1">
    <source>
        <dbReference type="SAM" id="MobiDB-lite"/>
    </source>
</evidence>